<organism evidence="13 14">
    <name type="scientific">Elaphomyces granulatus</name>
    <dbReference type="NCBI Taxonomy" id="519963"/>
    <lineage>
        <taxon>Eukaryota</taxon>
        <taxon>Fungi</taxon>
        <taxon>Dikarya</taxon>
        <taxon>Ascomycota</taxon>
        <taxon>Pezizomycotina</taxon>
        <taxon>Eurotiomycetes</taxon>
        <taxon>Eurotiomycetidae</taxon>
        <taxon>Eurotiales</taxon>
        <taxon>Elaphomycetaceae</taxon>
        <taxon>Elaphomyces</taxon>
    </lineage>
</organism>
<evidence type="ECO:0000313" key="13">
    <source>
        <dbReference type="EMBL" id="OXV10999.1"/>
    </source>
</evidence>
<dbReference type="Pfam" id="PF18132">
    <property type="entry name" value="Tyrosinase_C"/>
    <property type="match status" value="1"/>
</dbReference>
<comment type="cofactor">
    <cofactor evidence="1">
        <name>Cu(2+)</name>
        <dbReference type="ChEBI" id="CHEBI:29036"/>
    </cofactor>
</comment>
<keyword evidence="5" id="KW-0560">Oxidoreductase</keyword>
<dbReference type="PANTHER" id="PTHR11474">
    <property type="entry name" value="TYROSINASE FAMILY MEMBER"/>
    <property type="match status" value="1"/>
</dbReference>
<evidence type="ECO:0000256" key="1">
    <source>
        <dbReference type="ARBA" id="ARBA00001973"/>
    </source>
</evidence>
<dbReference type="Proteomes" id="UP000243515">
    <property type="component" value="Unassembled WGS sequence"/>
</dbReference>
<dbReference type="SUPFAM" id="SSF48056">
    <property type="entry name" value="Di-copper centre-containing domain"/>
    <property type="match status" value="1"/>
</dbReference>
<dbReference type="GO" id="GO:0004503">
    <property type="term" value="F:tyrosinase activity"/>
    <property type="evidence" value="ECO:0007669"/>
    <property type="project" value="UniProtKB-EC"/>
</dbReference>
<sequence>MSISSSAEEAMKSGYITGLHTDTGKIEPRLEIDEFVLDRDVLNIFLLALINLQGRNYDDPWSWFQIAGIHGQPFNDWDDVGPKPVEEDADGPDAGYCAHSSVTFPTWHRPYVTMMEQAVYVEMLQVARSFDGEDAKQKYLNACERFRFPYWDPCLPREVDFERESGRSRPEFGVPRIVSSHKVYLRKPHSPNVLSLEDNPLYQYKFPSEFQYPRNLDSFWNHRSSNELFNSPTLKGTTHTVRAPDENGQTDDLYVNNYISNHIQGEIGSGLYKVLSLRQNWDGFSNDVLDARAQVEASKHHVQYVDHSLEGFHDNIHVVLGQGRLRNGSGHIGYPQYAAFDPIFWFVNIDRVTALWQVKQGLKNPSSWWDQQPLGERNWAISRGAIQTPKDDLKPFRRGRRGPGDEIFWTSEDVRKWSVLGYTYLGKKVRGSSGQNELVSFPIDFSETSQEDLNIYFNQFYGWMDIAAPGYPALIGQFYPINLSEVEALTGRSGPDRPSALPSHPSRIPGDEPPNPNEVDYSHIPGHIRQNNQLRQWDIHIVAEKFKFNGTYQVFIFLGQFNSGEPNNWPSDDCLVGINGIWSNNPRSGGCANCEQQADSKLTVMDVIPLTPHLIKWISLGKKCPSGDPEGVACQSLEYDQVFPFLKKNLHWRVADMNLNVIESEIEGINVYAADRIVTLPTKYQDAVQFGDRYAHHDVAQRSTYPEQEDQDITVEYRDRPHGEGRDYAPTREDDGKTEGGYKSHSKIAEQYDGGNAGAGRYGEERQEQEGEEREEGRKFCGIRCNVL</sequence>
<proteinExistence type="inferred from homology"/>
<keyword evidence="14" id="KW-1185">Reference proteome</keyword>
<dbReference type="InterPro" id="IPR008922">
    <property type="entry name" value="Di-copper_centre_dom_sf"/>
</dbReference>
<dbReference type="GO" id="GO:0042438">
    <property type="term" value="P:melanin biosynthetic process"/>
    <property type="evidence" value="ECO:0007669"/>
    <property type="project" value="UniProtKB-KW"/>
</dbReference>
<protein>
    <recommendedName>
        <fullName evidence="3">tyrosinase</fullName>
        <ecNumber evidence="3">1.14.18.1</ecNumber>
    </recommendedName>
</protein>
<dbReference type="Gene3D" id="2.60.310.20">
    <property type="match status" value="1"/>
</dbReference>
<dbReference type="EMBL" id="NPHW01002657">
    <property type="protein sequence ID" value="OXV10999.1"/>
    <property type="molecule type" value="Genomic_DNA"/>
</dbReference>
<feature type="compositionally biased region" description="Basic and acidic residues" evidence="11">
    <location>
        <begin position="715"/>
        <end position="750"/>
    </location>
</feature>
<comment type="catalytic activity">
    <reaction evidence="10">
        <text>L-tyrosine + O2 = L-dopaquinone + H2O</text>
        <dbReference type="Rhea" id="RHEA:18117"/>
        <dbReference type="ChEBI" id="CHEBI:15377"/>
        <dbReference type="ChEBI" id="CHEBI:15379"/>
        <dbReference type="ChEBI" id="CHEBI:57924"/>
        <dbReference type="ChEBI" id="CHEBI:58315"/>
        <dbReference type="EC" id="1.14.18.1"/>
    </reaction>
</comment>
<dbReference type="InterPro" id="IPR050316">
    <property type="entry name" value="Tyrosinase/Hemocyanin"/>
</dbReference>
<evidence type="ECO:0000313" key="14">
    <source>
        <dbReference type="Proteomes" id="UP000243515"/>
    </source>
</evidence>
<evidence type="ECO:0000256" key="8">
    <source>
        <dbReference type="ARBA" id="ARBA00023101"/>
    </source>
</evidence>
<name>A0A232M3P4_9EURO</name>
<evidence type="ECO:0000259" key="12">
    <source>
        <dbReference type="PROSITE" id="PS00497"/>
    </source>
</evidence>
<dbReference type="PANTHER" id="PTHR11474:SF76">
    <property type="entry name" value="SHKT DOMAIN-CONTAINING PROTEIN"/>
    <property type="match status" value="1"/>
</dbReference>
<gene>
    <name evidence="13" type="ORF">Egran_01241</name>
</gene>
<dbReference type="EC" id="1.14.18.1" evidence="3"/>
<keyword evidence="7" id="KW-0503">Monooxygenase</keyword>
<evidence type="ECO:0000256" key="4">
    <source>
        <dbReference type="ARBA" id="ARBA00022723"/>
    </source>
</evidence>
<evidence type="ECO:0000256" key="7">
    <source>
        <dbReference type="ARBA" id="ARBA00023033"/>
    </source>
</evidence>
<feature type="region of interest" description="Disordered" evidence="11">
    <location>
        <begin position="699"/>
        <end position="778"/>
    </location>
</feature>
<reference evidence="13 14" key="1">
    <citation type="journal article" date="2015" name="Environ. Microbiol.">
        <title>Metagenome sequence of Elaphomyces granulatus from sporocarp tissue reveals Ascomycota ectomycorrhizal fingerprints of genome expansion and a Proteobacteria-rich microbiome.</title>
        <authorList>
            <person name="Quandt C.A."/>
            <person name="Kohler A."/>
            <person name="Hesse C.N."/>
            <person name="Sharpton T.J."/>
            <person name="Martin F."/>
            <person name="Spatafora J.W."/>
        </authorList>
    </citation>
    <scope>NUCLEOTIDE SEQUENCE [LARGE SCALE GENOMIC DNA]</scope>
    <source>
        <strain evidence="13 14">OSC145934</strain>
    </source>
</reference>
<keyword evidence="8" id="KW-0470">Melanin biosynthesis</keyword>
<dbReference type="InterPro" id="IPR041640">
    <property type="entry name" value="Tyrosinase_C"/>
</dbReference>
<dbReference type="GO" id="GO:0046872">
    <property type="term" value="F:metal ion binding"/>
    <property type="evidence" value="ECO:0007669"/>
    <property type="project" value="UniProtKB-KW"/>
</dbReference>
<keyword evidence="4" id="KW-0479">Metal-binding</keyword>
<comment type="catalytic activity">
    <reaction evidence="9">
        <text>2 L-dopa + O2 = 2 L-dopaquinone + 2 H2O</text>
        <dbReference type="Rhea" id="RHEA:34287"/>
        <dbReference type="ChEBI" id="CHEBI:15377"/>
        <dbReference type="ChEBI" id="CHEBI:15379"/>
        <dbReference type="ChEBI" id="CHEBI:57504"/>
        <dbReference type="ChEBI" id="CHEBI:57924"/>
        <dbReference type="EC" id="1.14.18.1"/>
    </reaction>
</comment>
<dbReference type="Pfam" id="PF00264">
    <property type="entry name" value="Tyrosinase"/>
    <property type="match status" value="1"/>
</dbReference>
<evidence type="ECO:0000256" key="6">
    <source>
        <dbReference type="ARBA" id="ARBA00023008"/>
    </source>
</evidence>
<evidence type="ECO:0000256" key="3">
    <source>
        <dbReference type="ARBA" id="ARBA00011906"/>
    </source>
</evidence>
<comment type="similarity">
    <text evidence="2">Belongs to the tyrosinase family.</text>
</comment>
<dbReference type="InterPro" id="IPR002227">
    <property type="entry name" value="Tyrosinase_Cu-bd"/>
</dbReference>
<evidence type="ECO:0000256" key="11">
    <source>
        <dbReference type="SAM" id="MobiDB-lite"/>
    </source>
</evidence>
<keyword evidence="6" id="KW-0186">Copper</keyword>
<evidence type="ECO:0000256" key="9">
    <source>
        <dbReference type="ARBA" id="ARBA00048233"/>
    </source>
</evidence>
<dbReference type="PROSITE" id="PS00497">
    <property type="entry name" value="TYROSINASE_1"/>
    <property type="match status" value="1"/>
</dbReference>
<dbReference type="AlphaFoldDB" id="A0A232M3P4"/>
<evidence type="ECO:0000256" key="5">
    <source>
        <dbReference type="ARBA" id="ARBA00023002"/>
    </source>
</evidence>
<evidence type="ECO:0000256" key="10">
    <source>
        <dbReference type="ARBA" id="ARBA00048881"/>
    </source>
</evidence>
<dbReference type="Gene3D" id="1.10.1280.10">
    <property type="entry name" value="Di-copper center containing domain from catechol oxidase"/>
    <property type="match status" value="1"/>
</dbReference>
<feature type="compositionally biased region" description="Basic and acidic residues" evidence="11">
    <location>
        <begin position="762"/>
        <end position="778"/>
    </location>
</feature>
<evidence type="ECO:0000256" key="2">
    <source>
        <dbReference type="ARBA" id="ARBA00009928"/>
    </source>
</evidence>
<dbReference type="OrthoDB" id="1658288at2759"/>
<accession>A0A232M3P4</accession>
<feature type="domain" description="Tyrosinase copper-binding" evidence="12">
    <location>
        <begin position="99"/>
        <end position="116"/>
    </location>
</feature>
<comment type="caution">
    <text evidence="13">The sequence shown here is derived from an EMBL/GenBank/DDBJ whole genome shotgun (WGS) entry which is preliminary data.</text>
</comment>
<feature type="region of interest" description="Disordered" evidence="11">
    <location>
        <begin position="490"/>
        <end position="518"/>
    </location>
</feature>